<dbReference type="Pfam" id="PF07687">
    <property type="entry name" value="M20_dimer"/>
    <property type="match status" value="1"/>
</dbReference>
<dbReference type="Gene3D" id="3.30.70.360">
    <property type="match status" value="1"/>
</dbReference>
<dbReference type="SUPFAM" id="SSF55031">
    <property type="entry name" value="Bacterial exopeptidase dimerisation domain"/>
    <property type="match status" value="1"/>
</dbReference>
<evidence type="ECO:0000313" key="3">
    <source>
        <dbReference type="Proteomes" id="UP001165060"/>
    </source>
</evidence>
<name>A0ABQ6ND51_9STRA</name>
<keyword evidence="3" id="KW-1185">Reference proteome</keyword>
<reference evidence="2 3" key="1">
    <citation type="journal article" date="2023" name="Commun. Biol.">
        <title>Genome analysis of Parmales, the sister group of diatoms, reveals the evolutionary specialization of diatoms from phago-mixotrophs to photoautotrophs.</title>
        <authorList>
            <person name="Ban H."/>
            <person name="Sato S."/>
            <person name="Yoshikawa S."/>
            <person name="Yamada K."/>
            <person name="Nakamura Y."/>
            <person name="Ichinomiya M."/>
            <person name="Sato N."/>
            <person name="Blanc-Mathieu R."/>
            <person name="Endo H."/>
            <person name="Kuwata A."/>
            <person name="Ogata H."/>
        </authorList>
    </citation>
    <scope>NUCLEOTIDE SEQUENCE [LARGE SCALE GENOMIC DNA]</scope>
</reference>
<dbReference type="PANTHER" id="PTHR11014">
    <property type="entry name" value="PEPTIDASE M20 FAMILY MEMBER"/>
    <property type="match status" value="1"/>
</dbReference>
<dbReference type="EMBL" id="BRYB01006410">
    <property type="protein sequence ID" value="GMI56880.1"/>
    <property type="molecule type" value="Genomic_DNA"/>
</dbReference>
<dbReference type="PANTHER" id="PTHR11014:SF63">
    <property type="entry name" value="METALLOPEPTIDASE, PUTATIVE (AFU_ORTHOLOGUE AFUA_6G09600)-RELATED"/>
    <property type="match status" value="1"/>
</dbReference>
<dbReference type="Gene3D" id="3.40.630.10">
    <property type="entry name" value="Zn peptidases"/>
    <property type="match status" value="1"/>
</dbReference>
<comment type="caution">
    <text evidence="2">The sequence shown here is derived from an EMBL/GenBank/DDBJ whole genome shotgun (WGS) entry which is preliminary data.</text>
</comment>
<dbReference type="InterPro" id="IPR036264">
    <property type="entry name" value="Bact_exopeptidase_dim_dom"/>
</dbReference>
<dbReference type="Proteomes" id="UP001165060">
    <property type="component" value="Unassembled WGS sequence"/>
</dbReference>
<dbReference type="InterPro" id="IPR011650">
    <property type="entry name" value="Peptidase_M20_dimer"/>
</dbReference>
<evidence type="ECO:0000259" key="1">
    <source>
        <dbReference type="Pfam" id="PF07687"/>
    </source>
</evidence>
<dbReference type="InterPro" id="IPR002933">
    <property type="entry name" value="Peptidase_M20"/>
</dbReference>
<proteinExistence type="predicted"/>
<evidence type="ECO:0000313" key="2">
    <source>
        <dbReference type="EMBL" id="GMI56880.1"/>
    </source>
</evidence>
<feature type="domain" description="Peptidase M20 dimerisation" evidence="1">
    <location>
        <begin position="261"/>
        <end position="348"/>
    </location>
</feature>
<gene>
    <name evidence="2" type="ORF">TeGR_g4893</name>
</gene>
<dbReference type="Pfam" id="PF01546">
    <property type="entry name" value="Peptidase_M20"/>
    <property type="match status" value="1"/>
</dbReference>
<accession>A0ABQ6ND51</accession>
<dbReference type="InterPro" id="IPR017439">
    <property type="entry name" value="Amidohydrolase"/>
</dbReference>
<protein>
    <recommendedName>
        <fullName evidence="1">Peptidase M20 dimerisation domain-containing protein</fullName>
    </recommendedName>
</protein>
<organism evidence="2 3">
    <name type="scientific">Tetraparma gracilis</name>
    <dbReference type="NCBI Taxonomy" id="2962635"/>
    <lineage>
        <taxon>Eukaryota</taxon>
        <taxon>Sar</taxon>
        <taxon>Stramenopiles</taxon>
        <taxon>Ochrophyta</taxon>
        <taxon>Bolidophyceae</taxon>
        <taxon>Parmales</taxon>
        <taxon>Triparmaceae</taxon>
        <taxon>Tetraparma</taxon>
    </lineage>
</organism>
<sequence>MADHEKDEDAFAGEWDIPSHEHSSLSSLLFLLARHSSPVAEAYRGRLHRIPELRWEETKTLALIEKALLHVRAESTAKHNDERYATMTEPVRCKGGMYVDIASVSPVTGRADPCLPRLLLRADVDGLPVEEPAGNPGRSTHPRKMHACGHDMHAAMLLTFVRVVMMWLPEKVIELLPEDAPPPFPTALPVNLRCVFQRAEENPVTPSGGYVLVNEDGVLEGVDEVYGLHVWAGLPAGHFYSNPSALMANSDRLRVRISCCGGHASAPHGTRNPIDVAADVVAGLRGFDARTLGPMEPSALVPTISSSGSASNVIPERAELWFGVRNFLPRGRREEWNGQLCQQVTELARPSPSGSPAATSIEATVIKGHPATINNASRVAAVCAALAEFVPHFESAPLLGPEMAAREKERGLKIDGNARPVLGGEDFSHYLNARPGAFFFLGAHTPGGGDHHAPSFDPDASVLWRGVMFWLAVAYGVVDDLEGAGGGGEKGGGGKRAKR</sequence>
<dbReference type="SUPFAM" id="SSF53187">
    <property type="entry name" value="Zn-dependent exopeptidases"/>
    <property type="match status" value="1"/>
</dbReference>